<protein>
    <recommendedName>
        <fullName evidence="7">RNA polymerase sigma-70 domain-containing protein</fullName>
    </recommendedName>
</protein>
<dbReference type="InterPro" id="IPR013324">
    <property type="entry name" value="RNA_pol_sigma_r3/r4-like"/>
</dbReference>
<dbReference type="InterPro" id="IPR036388">
    <property type="entry name" value="WH-like_DNA-bd_sf"/>
</dbReference>
<sequence>MAAVAGFQVVIHKKQLSSAWKLDIQERVLGRGSDRNLRYSRQLSPRAASSVVVGANEGSSGHKKAATKKGSSKAGRGEPVMAFRDQIAVCSLASATLDRIAVTSAPPGSVLLDDEGETGIQDRERSPAGDAATSLERSRLESQWALYVSDALGRNVPNLDSDRQEDGRTQTNVYSSGKVKSKPGAKAAAKVVSAGVQTVKAIKSGRPSARLRRLEARKRRLTDTQLPSPMEDFLLHAPRKSDSLSKADKIKKADSVQDYLSTYLREISKVDRLTSEEEIMLSKKIRMGTVLKEEKQKFERALGHEITKDQWAAHMSMAVGDLDAKLHEAELARDRMVMANLRLVVSVVKQYTCDGLEISDLIQEGSIGLLKGVEKFDHTRGYKLSTYVHWWIRQGVTRAIADHSRTVRLPVHVHDTLGRIRRTKARMLQDGSPPTVQSLSEALNISDNQVKNALKVPKKLKSLDMQVGHHKSVLTGDTETFHSLVADQEAENQPWAVVEKAHMKVDVDKMLNTQLGSREREIIKMHYGVDSADGYPMSLETISHRYGVSRERVRQLERAAKRKLQVTNQGLDKYCQMSL</sequence>
<evidence type="ECO:0000256" key="4">
    <source>
        <dbReference type="ARBA" id="ARBA00023125"/>
    </source>
</evidence>
<dbReference type="InterPro" id="IPR007630">
    <property type="entry name" value="RNA_pol_sigma70_r4"/>
</dbReference>
<dbReference type="PROSITE" id="PS00715">
    <property type="entry name" value="SIGMA70_1"/>
    <property type="match status" value="1"/>
</dbReference>
<evidence type="ECO:0000256" key="3">
    <source>
        <dbReference type="ARBA" id="ARBA00023082"/>
    </source>
</evidence>
<dbReference type="Pfam" id="PF04539">
    <property type="entry name" value="Sigma70_r3"/>
    <property type="match status" value="1"/>
</dbReference>
<name>A0ABD3GLP1_9MARC</name>
<keyword evidence="5" id="KW-0804">Transcription</keyword>
<dbReference type="InterPro" id="IPR050239">
    <property type="entry name" value="Sigma-70_RNA_pol_init_factors"/>
</dbReference>
<dbReference type="PANTHER" id="PTHR30603:SF14">
    <property type="entry name" value="RNA POLYMERASE SIGMA FACTOR SIGA"/>
    <property type="match status" value="1"/>
</dbReference>
<gene>
    <name evidence="8" type="ORF">R1sor_021747</name>
</gene>
<dbReference type="InterPro" id="IPR007627">
    <property type="entry name" value="RNA_pol_sigma70_r2"/>
</dbReference>
<dbReference type="InterPro" id="IPR009042">
    <property type="entry name" value="RNA_pol_sigma70_r1_2"/>
</dbReference>
<evidence type="ECO:0000256" key="6">
    <source>
        <dbReference type="SAM" id="MobiDB-lite"/>
    </source>
</evidence>
<dbReference type="PANTHER" id="PTHR30603">
    <property type="entry name" value="RNA POLYMERASE SIGMA FACTOR RPO"/>
    <property type="match status" value="1"/>
</dbReference>
<dbReference type="InterPro" id="IPR014284">
    <property type="entry name" value="RNA_pol_sigma-70_dom"/>
</dbReference>
<feature type="region of interest" description="Disordered" evidence="6">
    <location>
        <begin position="50"/>
        <end position="78"/>
    </location>
</feature>
<feature type="region of interest" description="Disordered" evidence="6">
    <location>
        <begin position="155"/>
        <end position="180"/>
    </location>
</feature>
<dbReference type="GO" id="GO:0003677">
    <property type="term" value="F:DNA binding"/>
    <property type="evidence" value="ECO:0007669"/>
    <property type="project" value="UniProtKB-KW"/>
</dbReference>
<evidence type="ECO:0000313" key="9">
    <source>
        <dbReference type="Proteomes" id="UP001633002"/>
    </source>
</evidence>
<keyword evidence="3" id="KW-0731">Sigma factor</keyword>
<dbReference type="CDD" id="cd06171">
    <property type="entry name" value="Sigma70_r4"/>
    <property type="match status" value="1"/>
</dbReference>
<evidence type="ECO:0000259" key="7">
    <source>
        <dbReference type="PROSITE" id="PS00715"/>
    </source>
</evidence>
<dbReference type="Pfam" id="PF04542">
    <property type="entry name" value="Sigma70_r2"/>
    <property type="match status" value="1"/>
</dbReference>
<dbReference type="Gene3D" id="1.10.10.10">
    <property type="entry name" value="Winged helix-like DNA-binding domain superfamily/Winged helix DNA-binding domain"/>
    <property type="match status" value="2"/>
</dbReference>
<evidence type="ECO:0000256" key="1">
    <source>
        <dbReference type="ARBA" id="ARBA00007788"/>
    </source>
</evidence>
<dbReference type="SUPFAM" id="SSF88659">
    <property type="entry name" value="Sigma3 and sigma4 domains of RNA polymerase sigma factors"/>
    <property type="match status" value="2"/>
</dbReference>
<dbReference type="GO" id="GO:0016987">
    <property type="term" value="F:sigma factor activity"/>
    <property type="evidence" value="ECO:0007669"/>
    <property type="project" value="UniProtKB-KW"/>
</dbReference>
<dbReference type="InterPro" id="IPR013325">
    <property type="entry name" value="RNA_pol_sigma_r2"/>
</dbReference>
<dbReference type="InterPro" id="IPR007624">
    <property type="entry name" value="RNA_pol_sigma70_r3"/>
</dbReference>
<proteinExistence type="inferred from homology"/>
<dbReference type="AlphaFoldDB" id="A0ABD3GLP1"/>
<accession>A0ABD3GLP1</accession>
<dbReference type="Pfam" id="PF04545">
    <property type="entry name" value="Sigma70_r4"/>
    <property type="match status" value="1"/>
</dbReference>
<reference evidence="8 9" key="1">
    <citation type="submission" date="2024-09" db="EMBL/GenBank/DDBJ databases">
        <title>Chromosome-scale assembly of Riccia sorocarpa.</title>
        <authorList>
            <person name="Paukszto L."/>
        </authorList>
    </citation>
    <scope>NUCLEOTIDE SEQUENCE [LARGE SCALE GENOMIC DNA]</scope>
    <source>
        <strain evidence="8">LP-2024</strain>
        <tissue evidence="8">Aerial parts of the thallus</tissue>
    </source>
</reference>
<keyword evidence="9" id="KW-1185">Reference proteome</keyword>
<feature type="region of interest" description="Disordered" evidence="6">
    <location>
        <begin position="106"/>
        <end position="136"/>
    </location>
</feature>
<dbReference type="EMBL" id="JBJQOH010000007">
    <property type="protein sequence ID" value="KAL3678791.1"/>
    <property type="molecule type" value="Genomic_DNA"/>
</dbReference>
<dbReference type="NCBIfam" id="TIGR02937">
    <property type="entry name" value="sigma70-ECF"/>
    <property type="match status" value="1"/>
</dbReference>
<comment type="similarity">
    <text evidence="1">Belongs to the sigma-70 factor family.</text>
</comment>
<keyword evidence="4" id="KW-0238">DNA-binding</keyword>
<feature type="domain" description="RNA polymerase sigma-70" evidence="7">
    <location>
        <begin position="360"/>
        <end position="373"/>
    </location>
</feature>
<evidence type="ECO:0000256" key="2">
    <source>
        <dbReference type="ARBA" id="ARBA00023015"/>
    </source>
</evidence>
<dbReference type="Gene3D" id="1.10.601.10">
    <property type="entry name" value="RNA Polymerase Primary Sigma Factor"/>
    <property type="match status" value="1"/>
</dbReference>
<dbReference type="InterPro" id="IPR000943">
    <property type="entry name" value="RNA_pol_sigma70"/>
</dbReference>
<keyword evidence="2" id="KW-0805">Transcription regulation</keyword>
<evidence type="ECO:0000313" key="8">
    <source>
        <dbReference type="EMBL" id="KAL3678791.1"/>
    </source>
</evidence>
<dbReference type="PRINTS" id="PR00046">
    <property type="entry name" value="SIGMA70FCT"/>
</dbReference>
<evidence type="ECO:0000256" key="5">
    <source>
        <dbReference type="ARBA" id="ARBA00023163"/>
    </source>
</evidence>
<organism evidence="8 9">
    <name type="scientific">Riccia sorocarpa</name>
    <dbReference type="NCBI Taxonomy" id="122646"/>
    <lineage>
        <taxon>Eukaryota</taxon>
        <taxon>Viridiplantae</taxon>
        <taxon>Streptophyta</taxon>
        <taxon>Embryophyta</taxon>
        <taxon>Marchantiophyta</taxon>
        <taxon>Marchantiopsida</taxon>
        <taxon>Marchantiidae</taxon>
        <taxon>Marchantiales</taxon>
        <taxon>Ricciaceae</taxon>
        <taxon>Riccia</taxon>
    </lineage>
</organism>
<dbReference type="Pfam" id="PF00140">
    <property type="entry name" value="Sigma70_r1_2"/>
    <property type="match status" value="1"/>
</dbReference>
<comment type="caution">
    <text evidence="8">The sequence shown here is derived from an EMBL/GenBank/DDBJ whole genome shotgun (WGS) entry which is preliminary data.</text>
</comment>
<feature type="compositionally biased region" description="Basic residues" evidence="6">
    <location>
        <begin position="61"/>
        <end position="71"/>
    </location>
</feature>
<dbReference type="Proteomes" id="UP001633002">
    <property type="component" value="Unassembled WGS sequence"/>
</dbReference>
<dbReference type="SUPFAM" id="SSF88946">
    <property type="entry name" value="Sigma2 domain of RNA polymerase sigma factors"/>
    <property type="match status" value="1"/>
</dbReference>